<keyword evidence="8" id="KW-1185">Reference proteome</keyword>
<evidence type="ECO:0000256" key="3">
    <source>
        <dbReference type="ARBA" id="ARBA00022692"/>
    </source>
</evidence>
<name>A0A1Y2BFI0_9TREE</name>
<dbReference type="GO" id="GO:0016020">
    <property type="term" value="C:membrane"/>
    <property type="evidence" value="ECO:0007669"/>
    <property type="project" value="UniProtKB-SubCell"/>
</dbReference>
<dbReference type="PROSITE" id="PS01309">
    <property type="entry name" value="UPF0057"/>
    <property type="match status" value="1"/>
</dbReference>
<evidence type="ECO:0000256" key="2">
    <source>
        <dbReference type="ARBA" id="ARBA00009530"/>
    </source>
</evidence>
<evidence type="ECO:0000256" key="1">
    <source>
        <dbReference type="ARBA" id="ARBA00004370"/>
    </source>
</evidence>
<evidence type="ECO:0000313" key="8">
    <source>
        <dbReference type="Proteomes" id="UP000193986"/>
    </source>
</evidence>
<dbReference type="InParanoid" id="A0A1Y2BFI0"/>
<dbReference type="Proteomes" id="UP000193986">
    <property type="component" value="Unassembled WGS sequence"/>
</dbReference>
<evidence type="ECO:0000256" key="4">
    <source>
        <dbReference type="ARBA" id="ARBA00022989"/>
    </source>
</evidence>
<dbReference type="OrthoDB" id="2802411at2759"/>
<dbReference type="PANTHER" id="PTHR21659:SF112">
    <property type="entry name" value="PROTEIN SNA2-RELATED"/>
    <property type="match status" value="1"/>
</dbReference>
<dbReference type="EMBL" id="MCFC01000006">
    <property type="protein sequence ID" value="ORY33476.1"/>
    <property type="molecule type" value="Genomic_DNA"/>
</dbReference>
<organism evidence="7 8">
    <name type="scientific">Naematelia encephala</name>
    <dbReference type="NCBI Taxonomy" id="71784"/>
    <lineage>
        <taxon>Eukaryota</taxon>
        <taxon>Fungi</taxon>
        <taxon>Dikarya</taxon>
        <taxon>Basidiomycota</taxon>
        <taxon>Agaricomycotina</taxon>
        <taxon>Tremellomycetes</taxon>
        <taxon>Tremellales</taxon>
        <taxon>Naemateliaceae</taxon>
        <taxon>Naematelia</taxon>
    </lineage>
</organism>
<feature type="transmembrane region" description="Helical" evidence="6">
    <location>
        <begin position="35"/>
        <end position="57"/>
    </location>
</feature>
<gene>
    <name evidence="7" type="ORF">BCR39DRAFT_520346</name>
</gene>
<evidence type="ECO:0000256" key="5">
    <source>
        <dbReference type="ARBA" id="ARBA00023136"/>
    </source>
</evidence>
<dbReference type="AlphaFoldDB" id="A0A1Y2BFI0"/>
<sequence length="72" mass="7897">MARPPSSGTDVALYFIALFIPPIAVFAKRGVGSDLFINILLWILGWIPGVLHAWYIITKTERPAGAPIGSRY</sequence>
<protein>
    <submittedName>
        <fullName evidence="7">Uncharacterized protein</fullName>
    </submittedName>
</protein>
<keyword evidence="5 6" id="KW-0472">Membrane</keyword>
<reference evidence="7 8" key="1">
    <citation type="submission" date="2016-07" db="EMBL/GenBank/DDBJ databases">
        <title>Pervasive Adenine N6-methylation of Active Genes in Fungi.</title>
        <authorList>
            <consortium name="DOE Joint Genome Institute"/>
            <person name="Mondo S.J."/>
            <person name="Dannebaum R.O."/>
            <person name="Kuo R.C."/>
            <person name="Labutti K."/>
            <person name="Haridas S."/>
            <person name="Kuo A."/>
            <person name="Salamov A."/>
            <person name="Ahrendt S.R."/>
            <person name="Lipzen A."/>
            <person name="Sullivan W."/>
            <person name="Andreopoulos W.B."/>
            <person name="Clum A."/>
            <person name="Lindquist E."/>
            <person name="Daum C."/>
            <person name="Ramamoorthy G.K."/>
            <person name="Gryganskyi A."/>
            <person name="Culley D."/>
            <person name="Magnuson J.K."/>
            <person name="James T.Y."/>
            <person name="O'Malley M.A."/>
            <person name="Stajich J.E."/>
            <person name="Spatafora J.W."/>
            <person name="Visel A."/>
            <person name="Grigoriev I.V."/>
        </authorList>
    </citation>
    <scope>NUCLEOTIDE SEQUENCE [LARGE SCALE GENOMIC DNA]</scope>
    <source>
        <strain evidence="7 8">68-887.2</strain>
    </source>
</reference>
<dbReference type="InterPro" id="IPR000612">
    <property type="entry name" value="PMP3"/>
</dbReference>
<keyword evidence="4 6" id="KW-1133">Transmembrane helix</keyword>
<dbReference type="Pfam" id="PF01679">
    <property type="entry name" value="Pmp3"/>
    <property type="match status" value="1"/>
</dbReference>
<accession>A0A1Y2BFI0</accession>
<keyword evidence="3 6" id="KW-0812">Transmembrane</keyword>
<comment type="caution">
    <text evidence="7">The sequence shown here is derived from an EMBL/GenBank/DDBJ whole genome shotgun (WGS) entry which is preliminary data.</text>
</comment>
<feature type="transmembrane region" description="Helical" evidence="6">
    <location>
        <begin position="12"/>
        <end position="28"/>
    </location>
</feature>
<proteinExistence type="inferred from homology"/>
<comment type="subcellular location">
    <subcellularLocation>
        <location evidence="1">Membrane</location>
    </subcellularLocation>
</comment>
<comment type="similarity">
    <text evidence="2">Belongs to the UPF0057 (PMP3) family.</text>
</comment>
<dbReference type="STRING" id="71784.A0A1Y2BFI0"/>
<dbReference type="PANTHER" id="PTHR21659">
    <property type="entry name" value="HYDROPHOBIC PROTEIN RCI2 LOW TEMPERATURE AND SALT RESPONSIVE PROTEIN LTI6 -RELATED"/>
    <property type="match status" value="1"/>
</dbReference>
<evidence type="ECO:0000313" key="7">
    <source>
        <dbReference type="EMBL" id="ORY33476.1"/>
    </source>
</evidence>
<evidence type="ECO:0000256" key="6">
    <source>
        <dbReference type="SAM" id="Phobius"/>
    </source>
</evidence>